<dbReference type="InterPro" id="IPR023393">
    <property type="entry name" value="START-like_dom_sf"/>
</dbReference>
<organism evidence="5 6">
    <name type="scientific">Noviherbaspirillum aridicola</name>
    <dbReference type="NCBI Taxonomy" id="2849687"/>
    <lineage>
        <taxon>Bacteria</taxon>
        <taxon>Pseudomonadati</taxon>
        <taxon>Pseudomonadota</taxon>
        <taxon>Betaproteobacteria</taxon>
        <taxon>Burkholderiales</taxon>
        <taxon>Oxalobacteraceae</taxon>
        <taxon>Noviherbaspirillum</taxon>
    </lineage>
</organism>
<dbReference type="SUPFAM" id="SSF55961">
    <property type="entry name" value="Bet v1-like"/>
    <property type="match status" value="1"/>
</dbReference>
<dbReference type="PANTHER" id="PTHR33824:SF7">
    <property type="entry name" value="POLYKETIDE CYCLASE_DEHYDRASE AND LIPID TRANSPORT SUPERFAMILY PROTEIN"/>
    <property type="match status" value="1"/>
</dbReference>
<comment type="similarity">
    <text evidence="1">Belongs to the ribosome association toxin RatA family.</text>
</comment>
<dbReference type="PROSITE" id="PS50914">
    <property type="entry name" value="BON"/>
    <property type="match status" value="1"/>
</dbReference>
<dbReference type="InterPro" id="IPR047137">
    <property type="entry name" value="ORF3"/>
</dbReference>
<evidence type="ECO:0000256" key="3">
    <source>
        <dbReference type="SAM" id="Phobius"/>
    </source>
</evidence>
<evidence type="ECO:0000313" key="6">
    <source>
        <dbReference type="Proteomes" id="UP000887222"/>
    </source>
</evidence>
<name>A0ABQ4Q0D3_9BURK</name>
<feature type="compositionally biased region" description="Low complexity" evidence="2">
    <location>
        <begin position="411"/>
        <end position="420"/>
    </location>
</feature>
<evidence type="ECO:0000259" key="4">
    <source>
        <dbReference type="PROSITE" id="PS50914"/>
    </source>
</evidence>
<keyword evidence="3" id="KW-0472">Membrane</keyword>
<dbReference type="Gene3D" id="3.30.530.20">
    <property type="match status" value="1"/>
</dbReference>
<comment type="caution">
    <text evidence="5">The sequence shown here is derived from an EMBL/GenBank/DDBJ whole genome shotgun (WGS) entry which is preliminary data.</text>
</comment>
<dbReference type="InterPro" id="IPR005031">
    <property type="entry name" value="COQ10_START"/>
</dbReference>
<dbReference type="InterPro" id="IPR007055">
    <property type="entry name" value="BON_dom"/>
</dbReference>
<protein>
    <recommendedName>
        <fullName evidence="4">BON domain-containing protein</fullName>
    </recommendedName>
</protein>
<feature type="domain" description="BON" evidence="4">
    <location>
        <begin position="86"/>
        <end position="152"/>
    </location>
</feature>
<feature type="transmembrane region" description="Helical" evidence="3">
    <location>
        <begin position="12"/>
        <end position="29"/>
    </location>
</feature>
<evidence type="ECO:0000313" key="5">
    <source>
        <dbReference type="EMBL" id="GIZ50486.1"/>
    </source>
</evidence>
<dbReference type="CDD" id="cd07817">
    <property type="entry name" value="SRPBCC_8"/>
    <property type="match status" value="1"/>
</dbReference>
<reference evidence="5 6" key="1">
    <citation type="journal article" date="2022" name="Int. J. Syst. Evol. Microbiol.">
        <title>Noviherbaspirillum aridicola sp. nov., isolated from an arid soil in Pakistan.</title>
        <authorList>
            <person name="Khan I.U."/>
            <person name="Saqib M."/>
            <person name="Amin A."/>
            <person name="Hussain F."/>
            <person name="Li L."/>
            <person name="Liu Y.H."/>
            <person name="Fang B.Z."/>
            <person name="Ahmed I."/>
            <person name="Li W.J."/>
        </authorList>
    </citation>
    <scope>NUCLEOTIDE SEQUENCE [LARGE SCALE GENOMIC DNA]</scope>
    <source>
        <strain evidence="5 6">NCCP-691</strain>
    </source>
</reference>
<keyword evidence="3" id="KW-0812">Transmembrane</keyword>
<dbReference type="Proteomes" id="UP000887222">
    <property type="component" value="Unassembled WGS sequence"/>
</dbReference>
<keyword evidence="6" id="KW-1185">Reference proteome</keyword>
<evidence type="ECO:0000256" key="1">
    <source>
        <dbReference type="ARBA" id="ARBA00008918"/>
    </source>
</evidence>
<gene>
    <name evidence="5" type="ORF">NCCP691_05000</name>
</gene>
<evidence type="ECO:0000256" key="2">
    <source>
        <dbReference type="SAM" id="MobiDB-lite"/>
    </source>
</evidence>
<sequence>MYRYSASNPSRMTWLLGGAAAGLLAMYFGDQEHGRRRRKLASDKLRSAAARSGSAIDTASRDLGNRLHGLRAQAQRAMNRSNLMVDDEVLVARVRQRIGRAVSHPRAIDVRAQLGRVTLGGTVPAHEKPHLLAVVNKVLGVSHVEDRLVVHEEGMQVPAPQGGRQRGLARSAWPPGWRAAAVAAGGTLAALGLSSRNPARMLSAVAGMGLVARGLSNASLLQAAGLREGGGVLMHKTIHIDAAPEAVFDLWSKVEDFPRFMSHVREVRNLGNGRSHWKVTGPGGMTLEWDARVTASEPPRLLAWESETGASVRNRGTIRFEPEGGGTRVSVQLSYQPPSGLIGHAVARLLHGDPKRQMDDDLMRMKQFLETGQIPHDASRPGQGASMRTLGAMRPAPDLPRSLPPDPPTADPDALRAGPT</sequence>
<dbReference type="EMBL" id="BPMK01000002">
    <property type="protein sequence ID" value="GIZ50486.1"/>
    <property type="molecule type" value="Genomic_DNA"/>
</dbReference>
<dbReference type="Pfam" id="PF04972">
    <property type="entry name" value="BON"/>
    <property type="match status" value="1"/>
</dbReference>
<feature type="region of interest" description="Disordered" evidence="2">
    <location>
        <begin position="371"/>
        <end position="420"/>
    </location>
</feature>
<dbReference type="RefSeq" id="WP_220806666.1">
    <property type="nucleotide sequence ID" value="NZ_BPMK01000002.1"/>
</dbReference>
<dbReference type="PANTHER" id="PTHR33824">
    <property type="entry name" value="POLYKETIDE CYCLASE/DEHYDRASE AND LIPID TRANSPORT SUPERFAMILY PROTEIN"/>
    <property type="match status" value="1"/>
</dbReference>
<accession>A0ABQ4Q0D3</accession>
<keyword evidence="3" id="KW-1133">Transmembrane helix</keyword>
<dbReference type="Pfam" id="PF03364">
    <property type="entry name" value="Polyketide_cyc"/>
    <property type="match status" value="1"/>
</dbReference>
<proteinExistence type="inferred from homology"/>